<protein>
    <submittedName>
        <fullName evidence="1">Uncharacterized protein</fullName>
    </submittedName>
</protein>
<dbReference type="PANTHER" id="PTHR47186:SF3">
    <property type="entry name" value="OS09G0267800 PROTEIN"/>
    <property type="match status" value="1"/>
</dbReference>
<evidence type="ECO:0000313" key="1">
    <source>
        <dbReference type="EMBL" id="KAF9949577.1"/>
    </source>
</evidence>
<dbReference type="OrthoDB" id="2355at2759"/>
<proteinExistence type="predicted"/>
<keyword evidence="2" id="KW-1185">Reference proteome</keyword>
<reference evidence="1" key="1">
    <citation type="journal article" date="2020" name="Fungal Divers.">
        <title>Resolving the Mortierellaceae phylogeny through synthesis of multi-gene phylogenetics and phylogenomics.</title>
        <authorList>
            <person name="Vandepol N."/>
            <person name="Liber J."/>
            <person name="Desiro A."/>
            <person name="Na H."/>
            <person name="Kennedy M."/>
            <person name="Barry K."/>
            <person name="Grigoriev I.V."/>
            <person name="Miller A.N."/>
            <person name="O'Donnell K."/>
            <person name="Stajich J.E."/>
            <person name="Bonito G."/>
        </authorList>
    </citation>
    <scope>NUCLEOTIDE SEQUENCE</scope>
    <source>
        <strain evidence="1">MES-2147</strain>
    </source>
</reference>
<dbReference type="Proteomes" id="UP000749646">
    <property type="component" value="Unassembled WGS sequence"/>
</dbReference>
<dbReference type="EMBL" id="JAAAHW010007278">
    <property type="protein sequence ID" value="KAF9949577.1"/>
    <property type="molecule type" value="Genomic_DNA"/>
</dbReference>
<sequence length="760" mass="86331">MVFELDDIPLEQELQFEGVFEPPTEPVNPYENVYLTTKNLVAGWLFTMHYWDLVLTNRGLQRLCLLHKASLQWTVKSREFIYDVLRGMKDLKELCAFDVLDMTHLGKMHELVPTVETVTVTKVQIPSVVQGSAASGDGFNAQLIGVNPSVKSLSFVWFIFNPGTRYFEWPRHPSIQDVLLALSRLPNLEHLSLIDIENRGVPTTSSDLPPPTTLGIQTHSAQGSSLRKLDISDTRNLEPLLFHLSNLRELKVDDLSDKAFEVLGDSCKMLEVLEWKRKPTSSSERSGSRPARDVLHKFLVSCSSLKVFDGFGRFINADDMIREPWACQKIEKLRCKIVGVWRLDRAEELTYQGILQAYPMCQDDIDLSGIMSVLSDAGRDVMQKLQHSREQQRQVYERLASLEHLRHLDLGYENRRSSDTRYPPTDGGPVPDSLELSLESGLDQLVALKDLQMFGFEGVNNQWNIQFIPKLWHTIDDSLQSWERILFTYHSDPNNLHVRSRLSAWAPSSITDGKDEDWIRGIFAKYGHHIRRLKVHWIILVDAASTSGVCTDIQDLEINLNMSNDQMICWNTRYEGEIQDRRFEGVFGSSLPSLPKLNPLRHAAYPIFKEKMRGMKELEELCAIEIMDMTPPWKLQELVPTVKILTGNKTHMFPGVHDSTASEDGFNAQLIKANPFVRFVCLPFTSPMSGHPSITDTIVVLSQFPNLEYLNLTTIENHGAIPQESLSRLSAIPDTLTPLEQGSTLTRLDIDDTGDLVPLL</sequence>
<dbReference type="Gene3D" id="3.80.10.10">
    <property type="entry name" value="Ribonuclease Inhibitor"/>
    <property type="match status" value="1"/>
</dbReference>
<gene>
    <name evidence="1" type="ORF">BGZ65_007219</name>
</gene>
<name>A0A9P6IX57_9FUNG</name>
<feature type="non-terminal residue" evidence="1">
    <location>
        <position position="1"/>
    </location>
</feature>
<evidence type="ECO:0000313" key="2">
    <source>
        <dbReference type="Proteomes" id="UP000749646"/>
    </source>
</evidence>
<organism evidence="1 2">
    <name type="scientific">Modicella reniformis</name>
    <dbReference type="NCBI Taxonomy" id="1440133"/>
    <lineage>
        <taxon>Eukaryota</taxon>
        <taxon>Fungi</taxon>
        <taxon>Fungi incertae sedis</taxon>
        <taxon>Mucoromycota</taxon>
        <taxon>Mortierellomycotina</taxon>
        <taxon>Mortierellomycetes</taxon>
        <taxon>Mortierellales</taxon>
        <taxon>Mortierellaceae</taxon>
        <taxon>Modicella</taxon>
    </lineage>
</organism>
<dbReference type="SUPFAM" id="SSF52047">
    <property type="entry name" value="RNI-like"/>
    <property type="match status" value="1"/>
</dbReference>
<dbReference type="PANTHER" id="PTHR47186">
    <property type="entry name" value="LEUCINE-RICH REPEAT-CONTAINING PROTEIN 57"/>
    <property type="match status" value="1"/>
</dbReference>
<accession>A0A9P6IX57</accession>
<comment type="caution">
    <text evidence="1">The sequence shown here is derived from an EMBL/GenBank/DDBJ whole genome shotgun (WGS) entry which is preliminary data.</text>
</comment>
<dbReference type="AlphaFoldDB" id="A0A9P6IX57"/>
<dbReference type="InterPro" id="IPR032675">
    <property type="entry name" value="LRR_dom_sf"/>
</dbReference>